<dbReference type="Pfam" id="PF00069">
    <property type="entry name" value="Pkinase"/>
    <property type="match status" value="1"/>
</dbReference>
<dbReference type="SUPFAM" id="SSF56112">
    <property type="entry name" value="Protein kinase-like (PK-like)"/>
    <property type="match status" value="1"/>
</dbReference>
<evidence type="ECO:0000256" key="6">
    <source>
        <dbReference type="SAM" id="MobiDB-lite"/>
    </source>
</evidence>
<dbReference type="PANTHER" id="PTHR24353">
    <property type="entry name" value="CYCLIC NUCLEOTIDE-DEPENDENT PROTEIN KINASE"/>
    <property type="match status" value="1"/>
</dbReference>
<dbReference type="InterPro" id="IPR000719">
    <property type="entry name" value="Prot_kinase_dom"/>
</dbReference>
<dbReference type="PROSITE" id="PS50011">
    <property type="entry name" value="PROTEIN_KINASE_DOM"/>
    <property type="match status" value="1"/>
</dbReference>
<dbReference type="PROSITE" id="PS00108">
    <property type="entry name" value="PROTEIN_KINASE_ST"/>
    <property type="match status" value="1"/>
</dbReference>
<evidence type="ECO:0000313" key="9">
    <source>
        <dbReference type="WBParaSite" id="maker-unitig_9098-snap-gene-0.2-mRNA-1"/>
    </source>
</evidence>
<evidence type="ECO:0000256" key="4">
    <source>
        <dbReference type="ARBA" id="ARBA00022777"/>
    </source>
</evidence>
<dbReference type="AlphaFoldDB" id="A0A1I8FUY2"/>
<feature type="region of interest" description="Disordered" evidence="6">
    <location>
        <begin position="142"/>
        <end position="183"/>
    </location>
</feature>
<evidence type="ECO:0000256" key="2">
    <source>
        <dbReference type="ARBA" id="ARBA00022679"/>
    </source>
</evidence>
<accession>A0A1I8FUY2</accession>
<dbReference type="PANTHER" id="PTHR24353:SF153">
    <property type="entry name" value="CAMP-DEPENDENT PROTEIN KINASE CATALYTIC SUBUNIT 1"/>
    <property type="match status" value="1"/>
</dbReference>
<evidence type="ECO:0000256" key="3">
    <source>
        <dbReference type="ARBA" id="ARBA00022741"/>
    </source>
</evidence>
<keyword evidence="4" id="KW-0418">Kinase</keyword>
<keyword evidence="5" id="KW-0067">ATP-binding</keyword>
<evidence type="ECO:0000256" key="5">
    <source>
        <dbReference type="ARBA" id="ARBA00022840"/>
    </source>
</evidence>
<keyword evidence="8" id="KW-1185">Reference proteome</keyword>
<feature type="region of interest" description="Disordered" evidence="6">
    <location>
        <begin position="1"/>
        <end position="22"/>
    </location>
</feature>
<dbReference type="GO" id="GO:0005634">
    <property type="term" value="C:nucleus"/>
    <property type="evidence" value="ECO:0007669"/>
    <property type="project" value="TreeGrafter"/>
</dbReference>
<dbReference type="Gene3D" id="1.10.510.10">
    <property type="entry name" value="Transferase(Phosphotransferase) domain 1"/>
    <property type="match status" value="1"/>
</dbReference>
<keyword evidence="2" id="KW-0808">Transferase</keyword>
<keyword evidence="3" id="KW-0547">Nucleotide-binding</keyword>
<dbReference type="GO" id="GO:0005829">
    <property type="term" value="C:cytosol"/>
    <property type="evidence" value="ECO:0007669"/>
    <property type="project" value="TreeGrafter"/>
</dbReference>
<dbReference type="GO" id="GO:0005524">
    <property type="term" value="F:ATP binding"/>
    <property type="evidence" value="ECO:0007669"/>
    <property type="project" value="UniProtKB-KW"/>
</dbReference>
<feature type="compositionally biased region" description="Polar residues" evidence="6">
    <location>
        <begin position="159"/>
        <end position="183"/>
    </location>
</feature>
<evidence type="ECO:0000256" key="1">
    <source>
        <dbReference type="ARBA" id="ARBA00022527"/>
    </source>
</evidence>
<feature type="domain" description="Protein kinase" evidence="7">
    <location>
        <begin position="284"/>
        <end position="454"/>
    </location>
</feature>
<dbReference type="FunFam" id="1.10.510.10:FF:000551">
    <property type="entry name" value="Non-specific serine/threonine protein kinase"/>
    <property type="match status" value="1"/>
</dbReference>
<dbReference type="InterPro" id="IPR011009">
    <property type="entry name" value="Kinase-like_dom_sf"/>
</dbReference>
<proteinExistence type="predicted"/>
<sequence>IPSAGSESQRAQQTGCQSGQNSANSLAHFSELAIRSGSSSYFVEVGRVARALRLGHERRLHLLLYTWGIAEPLGEIHLQQVARSRSFRSEEKWLGSAPCRRRSSRRSGLAESAKKAAVAACHLVDKDAQGPPVHGFTMMKGEEQEHHKQQTHHKHRPPQAQNTTAQKHTRKQQNTTSTEHNKASKSQCLSQCIAYLNRPIRRRWENISPPFTNVQHHVEVAVVLRIENVVTLECASQLTLKNDSRARTRNGKLIACRIRFSFSVCSICFSFHDLRHSSHEISLFLIYTLRGSGMEGRARGPRNHGRCSVGLSACLACVDLSTRRDVVKLKQIEHTLNEKRILQAISFPFLVRLDYHFKDNSNLYMVLEFVNGGEMFSHLRRIGRFSEPHSRFYGAQIVLGFEYLHSLDLIYRDLKPENLLIDSTGYIKVTDFGFAKRVKGRTWTLCGTPRIPGA</sequence>
<reference evidence="9" key="1">
    <citation type="submission" date="2016-11" db="UniProtKB">
        <authorList>
            <consortium name="WormBaseParasite"/>
        </authorList>
    </citation>
    <scope>IDENTIFICATION</scope>
</reference>
<name>A0A1I8FUY2_9PLAT</name>
<protein>
    <submittedName>
        <fullName evidence="9">Protein kinase domain-containing protein</fullName>
    </submittedName>
</protein>
<dbReference type="GO" id="GO:0005952">
    <property type="term" value="C:cAMP-dependent protein kinase complex"/>
    <property type="evidence" value="ECO:0007669"/>
    <property type="project" value="TreeGrafter"/>
</dbReference>
<organism evidence="8 9">
    <name type="scientific">Macrostomum lignano</name>
    <dbReference type="NCBI Taxonomy" id="282301"/>
    <lineage>
        <taxon>Eukaryota</taxon>
        <taxon>Metazoa</taxon>
        <taxon>Spiralia</taxon>
        <taxon>Lophotrochozoa</taxon>
        <taxon>Platyhelminthes</taxon>
        <taxon>Rhabditophora</taxon>
        <taxon>Macrostomorpha</taxon>
        <taxon>Macrostomida</taxon>
        <taxon>Macrostomidae</taxon>
        <taxon>Macrostomum</taxon>
    </lineage>
</organism>
<dbReference type="Proteomes" id="UP000095280">
    <property type="component" value="Unplaced"/>
</dbReference>
<dbReference type="WBParaSite" id="maker-unitig_9098-snap-gene-0.2-mRNA-1">
    <property type="protein sequence ID" value="maker-unitig_9098-snap-gene-0.2-mRNA-1"/>
    <property type="gene ID" value="maker-unitig_9098-snap-gene-0.2"/>
</dbReference>
<dbReference type="SMART" id="SM00220">
    <property type="entry name" value="S_TKc"/>
    <property type="match status" value="1"/>
</dbReference>
<dbReference type="InterPro" id="IPR008271">
    <property type="entry name" value="Ser/Thr_kinase_AS"/>
</dbReference>
<evidence type="ECO:0000313" key="8">
    <source>
        <dbReference type="Proteomes" id="UP000095280"/>
    </source>
</evidence>
<evidence type="ECO:0000259" key="7">
    <source>
        <dbReference type="PROSITE" id="PS50011"/>
    </source>
</evidence>
<dbReference type="Gene3D" id="3.30.200.20">
    <property type="entry name" value="Phosphorylase Kinase, domain 1"/>
    <property type="match status" value="1"/>
</dbReference>
<dbReference type="GO" id="GO:0004691">
    <property type="term" value="F:cAMP-dependent protein kinase activity"/>
    <property type="evidence" value="ECO:0007669"/>
    <property type="project" value="TreeGrafter"/>
</dbReference>
<keyword evidence="1" id="KW-0723">Serine/threonine-protein kinase</keyword>